<dbReference type="AlphaFoldDB" id="A0A0A8YTM9"/>
<reference evidence="1" key="2">
    <citation type="journal article" date="2015" name="Data Brief">
        <title>Shoot transcriptome of the giant reed, Arundo donax.</title>
        <authorList>
            <person name="Barrero R.A."/>
            <person name="Guerrero F.D."/>
            <person name="Moolhuijzen P."/>
            <person name="Goolsby J.A."/>
            <person name="Tidwell J."/>
            <person name="Bellgard S.E."/>
            <person name="Bellgard M.I."/>
        </authorList>
    </citation>
    <scope>NUCLEOTIDE SEQUENCE</scope>
    <source>
        <tissue evidence="1">Shoot tissue taken approximately 20 cm above the soil surface</tissue>
    </source>
</reference>
<dbReference type="EMBL" id="GBRH01267969">
    <property type="protein sequence ID" value="JAD29926.1"/>
    <property type="molecule type" value="Transcribed_RNA"/>
</dbReference>
<sequence length="48" mass="5600">MARPSPSWRPCTVADCSFRLLWPNLTMRLKQRFPAKLTAELIVTRIIN</sequence>
<evidence type="ECO:0000313" key="1">
    <source>
        <dbReference type="EMBL" id="JAD29926.1"/>
    </source>
</evidence>
<protein>
    <submittedName>
        <fullName evidence="1">Uncharacterized protein</fullName>
    </submittedName>
</protein>
<proteinExistence type="predicted"/>
<organism evidence="1">
    <name type="scientific">Arundo donax</name>
    <name type="common">Giant reed</name>
    <name type="synonym">Donax arundinaceus</name>
    <dbReference type="NCBI Taxonomy" id="35708"/>
    <lineage>
        <taxon>Eukaryota</taxon>
        <taxon>Viridiplantae</taxon>
        <taxon>Streptophyta</taxon>
        <taxon>Embryophyta</taxon>
        <taxon>Tracheophyta</taxon>
        <taxon>Spermatophyta</taxon>
        <taxon>Magnoliopsida</taxon>
        <taxon>Liliopsida</taxon>
        <taxon>Poales</taxon>
        <taxon>Poaceae</taxon>
        <taxon>PACMAD clade</taxon>
        <taxon>Arundinoideae</taxon>
        <taxon>Arundineae</taxon>
        <taxon>Arundo</taxon>
    </lineage>
</organism>
<name>A0A0A8YTM9_ARUDO</name>
<reference evidence="1" key="1">
    <citation type="submission" date="2014-09" db="EMBL/GenBank/DDBJ databases">
        <authorList>
            <person name="Magalhaes I.L.F."/>
            <person name="Oliveira U."/>
            <person name="Santos F.R."/>
            <person name="Vidigal T.H.D.A."/>
            <person name="Brescovit A.D."/>
            <person name="Santos A.J."/>
        </authorList>
    </citation>
    <scope>NUCLEOTIDE SEQUENCE</scope>
    <source>
        <tissue evidence="1">Shoot tissue taken approximately 20 cm above the soil surface</tissue>
    </source>
</reference>
<accession>A0A0A8YTM9</accession>